<evidence type="ECO:0000256" key="1">
    <source>
        <dbReference type="SAM" id="MobiDB-lite"/>
    </source>
</evidence>
<dbReference type="PANTHER" id="PTHR33096:SF1">
    <property type="entry name" value="CXC1-LIKE CYSTEINE CLUSTER ASSOCIATED WITH KDZ TRANSPOSASES DOMAIN-CONTAINING PROTEIN"/>
    <property type="match status" value="1"/>
</dbReference>
<feature type="region of interest" description="Disordered" evidence="1">
    <location>
        <begin position="353"/>
        <end position="376"/>
    </location>
</feature>
<dbReference type="Proteomes" id="UP001437256">
    <property type="component" value="Unassembled WGS sequence"/>
</dbReference>
<dbReference type="PANTHER" id="PTHR33096">
    <property type="entry name" value="CXC2 DOMAIN-CONTAINING PROTEIN"/>
    <property type="match status" value="1"/>
</dbReference>
<accession>A0ABR2ZAE4</accession>
<proteinExistence type="predicted"/>
<sequence length="649" mass="75193">MKRRRNGTSALSNRVEFIVTREDDEPILEQKKAHSYEEEWNEARAQLQRTFDMLTRRRPRLFGRSGDGTLFSDIPIYDSSAPDDDKWNDEDFQPAVGEEGFINSNAGGEFNYHTFLSSLLAEAPARVDLRDRHHWTEDQTQSWNRQLPRLVNAYMKYQASGIPSEDELEGQEWKIRYMDFEVLEYARSAIPTLPMRPLLGLVCLAVALTNQMLLSPSNFLKLFAKYIESAHDSASTVYHVYLPTYMRFPTPTLEDQLRVAYDAYLAIQREVQSRVDCDLGRDPHQHFIRHVCPPCMYQLNNEAPLKPAILLAMDGNNSLKMVDSEKCRIDTRRLEHPRWLDATTVDVFKDEVANSHKRSQATKPKPDDSDHQSTCDGPEFDQDEVVAWLDVNEIEGLETCVDTCVECWKAAGPDANKKMYSFFAISGIFISVCRHGHVLVLCDMHWSGELMKYPLVVVQALLEQYRKDIGLGYDIMCAFLKTLLRSPQLREKVIACRLRGVVPSFHGHAHNRKCQVSWHPMYIDGVGLEDFEECERTFSESNHLAATTRLATEFHCHQSLMEHFDFHDVDKHMTSGNFIYQNYCQAVERITTDSPLFLELCEQYGISEDDRERFLREETEHFTREYTESPEVTARLNYVELLQKLTKHR</sequence>
<feature type="compositionally biased region" description="Basic and acidic residues" evidence="1">
    <location>
        <begin position="364"/>
        <end position="373"/>
    </location>
</feature>
<name>A0ABR2ZAE4_9AGAR</name>
<dbReference type="Pfam" id="PF18758">
    <property type="entry name" value="KDZ"/>
    <property type="match status" value="1"/>
</dbReference>
<evidence type="ECO:0008006" key="4">
    <source>
        <dbReference type="Google" id="ProtNLM"/>
    </source>
</evidence>
<comment type="caution">
    <text evidence="2">The sequence shown here is derived from an EMBL/GenBank/DDBJ whole genome shotgun (WGS) entry which is preliminary data.</text>
</comment>
<evidence type="ECO:0000313" key="3">
    <source>
        <dbReference type="Proteomes" id="UP001437256"/>
    </source>
</evidence>
<protein>
    <recommendedName>
        <fullName evidence="4">CxC2-like cysteine cluster KDZ transposase-associated domain-containing protein</fullName>
    </recommendedName>
</protein>
<reference evidence="2 3" key="1">
    <citation type="submission" date="2024-05" db="EMBL/GenBank/DDBJ databases">
        <title>A draft genome resource for the thread blight pathogen Marasmius tenuissimus strain MS-2.</title>
        <authorList>
            <person name="Yulfo-Soto G.E."/>
            <person name="Baruah I.K."/>
            <person name="Amoako-Attah I."/>
            <person name="Bukari Y."/>
            <person name="Meinhardt L.W."/>
            <person name="Bailey B.A."/>
            <person name="Cohen S.P."/>
        </authorList>
    </citation>
    <scope>NUCLEOTIDE SEQUENCE [LARGE SCALE GENOMIC DNA]</scope>
    <source>
        <strain evidence="2 3">MS-2</strain>
    </source>
</reference>
<dbReference type="InterPro" id="IPR040521">
    <property type="entry name" value="KDZ"/>
</dbReference>
<organism evidence="2 3">
    <name type="scientific">Marasmius tenuissimus</name>
    <dbReference type="NCBI Taxonomy" id="585030"/>
    <lineage>
        <taxon>Eukaryota</taxon>
        <taxon>Fungi</taxon>
        <taxon>Dikarya</taxon>
        <taxon>Basidiomycota</taxon>
        <taxon>Agaricomycotina</taxon>
        <taxon>Agaricomycetes</taxon>
        <taxon>Agaricomycetidae</taxon>
        <taxon>Agaricales</taxon>
        <taxon>Marasmiineae</taxon>
        <taxon>Marasmiaceae</taxon>
        <taxon>Marasmius</taxon>
    </lineage>
</organism>
<dbReference type="EMBL" id="JBBXMP010000352">
    <property type="protein sequence ID" value="KAL0058192.1"/>
    <property type="molecule type" value="Genomic_DNA"/>
</dbReference>
<gene>
    <name evidence="2" type="ORF">AAF712_015142</name>
</gene>
<evidence type="ECO:0000313" key="2">
    <source>
        <dbReference type="EMBL" id="KAL0058192.1"/>
    </source>
</evidence>
<keyword evidence="3" id="KW-1185">Reference proteome</keyword>